<dbReference type="CDD" id="cd10001">
    <property type="entry name" value="HDAC_classII_APAH"/>
    <property type="match status" value="1"/>
</dbReference>
<dbReference type="OrthoDB" id="9808367at2"/>
<keyword evidence="3" id="KW-0479">Metal-binding</keyword>
<evidence type="ECO:0000256" key="3">
    <source>
        <dbReference type="ARBA" id="ARBA00022723"/>
    </source>
</evidence>
<feature type="domain" description="Histone deacetylase" evidence="6">
    <location>
        <begin position="28"/>
        <end position="334"/>
    </location>
</feature>
<keyword evidence="8" id="KW-1185">Reference proteome</keyword>
<dbReference type="RefSeq" id="WP_089955628.1">
    <property type="nucleotide sequence ID" value="NZ_FNAV01000002.1"/>
</dbReference>
<dbReference type="GO" id="GO:0046872">
    <property type="term" value="F:metal ion binding"/>
    <property type="evidence" value="ECO:0007669"/>
    <property type="project" value="UniProtKB-KW"/>
</dbReference>
<evidence type="ECO:0000259" key="6">
    <source>
        <dbReference type="Pfam" id="PF00850"/>
    </source>
</evidence>
<dbReference type="InterPro" id="IPR037138">
    <property type="entry name" value="His_deacetylse_dom_sf"/>
</dbReference>
<dbReference type="GO" id="GO:0040029">
    <property type="term" value="P:epigenetic regulation of gene expression"/>
    <property type="evidence" value="ECO:0007669"/>
    <property type="project" value="TreeGrafter"/>
</dbReference>
<protein>
    <submittedName>
        <fullName evidence="7">Acetoin utilization deacetylase AcuC</fullName>
    </submittedName>
</protein>
<organism evidence="7 8">
    <name type="scientific">Salipiger thiooxidans</name>
    <dbReference type="NCBI Taxonomy" id="282683"/>
    <lineage>
        <taxon>Bacteria</taxon>
        <taxon>Pseudomonadati</taxon>
        <taxon>Pseudomonadota</taxon>
        <taxon>Alphaproteobacteria</taxon>
        <taxon>Rhodobacterales</taxon>
        <taxon>Roseobacteraceae</taxon>
        <taxon>Salipiger</taxon>
    </lineage>
</organism>
<dbReference type="GO" id="GO:0004407">
    <property type="term" value="F:histone deacetylase activity"/>
    <property type="evidence" value="ECO:0007669"/>
    <property type="project" value="TreeGrafter"/>
</dbReference>
<keyword evidence="4" id="KW-0378">Hydrolase</keyword>
<dbReference type="Pfam" id="PF00850">
    <property type="entry name" value="Hist_deacetyl"/>
    <property type="match status" value="1"/>
</dbReference>
<accession>A0A1G7BRA9</accession>
<dbReference type="Proteomes" id="UP000198994">
    <property type="component" value="Unassembled WGS sequence"/>
</dbReference>
<dbReference type="EMBL" id="FNAV01000002">
    <property type="protein sequence ID" value="SDE29609.1"/>
    <property type="molecule type" value="Genomic_DNA"/>
</dbReference>
<dbReference type="InterPro" id="IPR000286">
    <property type="entry name" value="HDACs"/>
</dbReference>
<evidence type="ECO:0000256" key="4">
    <source>
        <dbReference type="ARBA" id="ARBA00022801"/>
    </source>
</evidence>
<name>A0A1G7BRA9_9RHOB</name>
<proteinExistence type="inferred from homology"/>
<keyword evidence="5" id="KW-0862">Zinc</keyword>
<gene>
    <name evidence="7" type="ORF">SAMN04488105_102338</name>
</gene>
<evidence type="ECO:0000256" key="5">
    <source>
        <dbReference type="ARBA" id="ARBA00022833"/>
    </source>
</evidence>
<dbReference type="SUPFAM" id="SSF52768">
    <property type="entry name" value="Arginase/deacetylase"/>
    <property type="match status" value="1"/>
</dbReference>
<dbReference type="PRINTS" id="PR01270">
    <property type="entry name" value="HDASUPER"/>
</dbReference>
<evidence type="ECO:0000313" key="8">
    <source>
        <dbReference type="Proteomes" id="UP000198994"/>
    </source>
</evidence>
<reference evidence="8" key="1">
    <citation type="submission" date="2016-10" db="EMBL/GenBank/DDBJ databases">
        <authorList>
            <person name="Varghese N."/>
            <person name="Submissions S."/>
        </authorList>
    </citation>
    <scope>NUCLEOTIDE SEQUENCE [LARGE SCALE GENOMIC DNA]</scope>
    <source>
        <strain evidence="8">DSM 10146</strain>
    </source>
</reference>
<comment type="cofactor">
    <cofactor evidence="1">
        <name>Zn(2+)</name>
        <dbReference type="ChEBI" id="CHEBI:29105"/>
    </cofactor>
</comment>
<dbReference type="STRING" id="282683.SAMN04488105_102338"/>
<evidence type="ECO:0000256" key="2">
    <source>
        <dbReference type="ARBA" id="ARBA00005947"/>
    </source>
</evidence>
<evidence type="ECO:0000256" key="1">
    <source>
        <dbReference type="ARBA" id="ARBA00001947"/>
    </source>
</evidence>
<dbReference type="GO" id="GO:0016787">
    <property type="term" value="F:hydrolase activity"/>
    <property type="evidence" value="ECO:0007669"/>
    <property type="project" value="UniProtKB-KW"/>
</dbReference>
<sequence>MKCFYAPETDLHDPVFRLTHGKILRNAEQAERAKLLKAGLDELGLATIEPAQASRDALEAVHTPAFLDFLETAWDEWQKLPNCGPEVVPNVFAQRSFATYPESVVGKAGWHMGDTSAPIGEHTWTAARRAADCAVAAADAVLAGDRVAYALCRPAGHHTSADMAAGHCMMNNSAIAAARLRTQHDKVATLDIDVHHGNGTQAIFYDRADVLTVSVHADPTSYYPFFVGYAHESGSGAGEGHNVNFPLPRTTTDEAWLETIAEGLRAIASFEPGALMLSLGLDAHEKDPLMGMQISWDGFRRAGEMIAAAGYPTVIVQEGGYLSEDLTTSLVSFMNGFLGRDA</sequence>
<dbReference type="PANTHER" id="PTHR10625">
    <property type="entry name" value="HISTONE DEACETYLASE HDAC1-RELATED"/>
    <property type="match status" value="1"/>
</dbReference>
<dbReference type="PANTHER" id="PTHR10625:SF17">
    <property type="entry name" value="HISTONE DEACETYLASE 8"/>
    <property type="match status" value="1"/>
</dbReference>
<comment type="similarity">
    <text evidence="2">Belongs to the histone deacetylase family.</text>
</comment>
<dbReference type="InterPro" id="IPR023801">
    <property type="entry name" value="His_deacetylse_dom"/>
</dbReference>
<dbReference type="InterPro" id="IPR023696">
    <property type="entry name" value="Ureohydrolase_dom_sf"/>
</dbReference>
<dbReference type="AlphaFoldDB" id="A0A1G7BRA9"/>
<dbReference type="Gene3D" id="3.40.800.20">
    <property type="entry name" value="Histone deacetylase domain"/>
    <property type="match status" value="1"/>
</dbReference>
<evidence type="ECO:0000313" key="7">
    <source>
        <dbReference type="EMBL" id="SDE29609.1"/>
    </source>
</evidence>